<evidence type="ECO:0000256" key="3">
    <source>
        <dbReference type="ARBA" id="ARBA00022989"/>
    </source>
</evidence>
<evidence type="ECO:0000259" key="7">
    <source>
        <dbReference type="Pfam" id="PF00324"/>
    </source>
</evidence>
<feature type="transmembrane region" description="Helical" evidence="6">
    <location>
        <begin position="354"/>
        <end position="375"/>
    </location>
</feature>
<evidence type="ECO:0000313" key="9">
    <source>
        <dbReference type="Proteomes" id="UP000561326"/>
    </source>
</evidence>
<sequence>MQQSATLKRSLGLGAIVLLGIGYMTPMVVFDTVGIVSGETGGHVPTAYVIALAAMLFTALSYGRMVRVYPSAGSAYTYTQKALNPHLGFMVGWSSLIAYVFLPMTNAFLTQIYMSALFPSVPSWMWVVGFAAFVTIVNAMGMKSTSNLNTLLVVFQFLVIVIFIVLAARALYNGVGYGAIFTIEPFYKSGMDTSGLIAGATLLCFSFLGFDAVTMYSEETPNPVKTIPRAIFLTALAGGVLFITVSYFVQALFPSVNDFHDPSSASPEVALKVAGQLFQAFFLAGALAGTIASGLASHASVSRLLYVMGRDGVIPRKIFGYVHPRLHTPLFNVIIVGIVTCSAILFTLDTATSFVSFGGLVAFTFVNLCVIAHYAVKKKEINSPMKIIVNVIAPVIGAAFVGLLWFNLEEVSFKLGLIWTALGVLYLMYLTKMFKQKPVDIAFDEAEESSYIETEEDTETASKEKRKTS</sequence>
<feature type="domain" description="Amino acid permease/ SLC12A" evidence="7">
    <location>
        <begin position="16"/>
        <end position="403"/>
    </location>
</feature>
<feature type="transmembrane region" description="Helical" evidence="6">
    <location>
        <begin position="273"/>
        <end position="296"/>
    </location>
</feature>
<reference evidence="8 9" key="1">
    <citation type="submission" date="2020-04" db="EMBL/GenBank/DDBJ databases">
        <authorList>
            <person name="Hitch T.C.A."/>
            <person name="Wylensek D."/>
            <person name="Clavel T."/>
        </authorList>
    </citation>
    <scope>NUCLEOTIDE SEQUENCE [LARGE SCALE GENOMIC DNA]</scope>
    <source>
        <strain evidence="8 9">WB01_D5_05</strain>
    </source>
</reference>
<evidence type="ECO:0000313" key="8">
    <source>
        <dbReference type="EMBL" id="NME98753.1"/>
    </source>
</evidence>
<comment type="subcellular location">
    <subcellularLocation>
        <location evidence="1">Membrane</location>
        <topology evidence="1">Multi-pass membrane protein</topology>
    </subcellularLocation>
</comment>
<feature type="transmembrane region" description="Helical" evidence="6">
    <location>
        <begin position="87"/>
        <end position="109"/>
    </location>
</feature>
<dbReference type="Proteomes" id="UP000561326">
    <property type="component" value="Unassembled WGS sequence"/>
</dbReference>
<dbReference type="Gene3D" id="1.20.1740.10">
    <property type="entry name" value="Amino acid/polyamine transporter I"/>
    <property type="match status" value="1"/>
</dbReference>
<dbReference type="PIRSF" id="PIRSF006060">
    <property type="entry name" value="AA_transporter"/>
    <property type="match status" value="1"/>
</dbReference>
<proteinExistence type="predicted"/>
<keyword evidence="4 6" id="KW-0472">Membrane</keyword>
<feature type="transmembrane region" description="Helical" evidence="6">
    <location>
        <begin position="330"/>
        <end position="348"/>
    </location>
</feature>
<dbReference type="GO" id="GO:0055085">
    <property type="term" value="P:transmembrane transport"/>
    <property type="evidence" value="ECO:0007669"/>
    <property type="project" value="InterPro"/>
</dbReference>
<evidence type="ECO:0000256" key="6">
    <source>
        <dbReference type="SAM" id="Phobius"/>
    </source>
</evidence>
<feature type="transmembrane region" description="Helical" evidence="6">
    <location>
        <begin position="412"/>
        <end position="430"/>
    </location>
</feature>
<feature type="transmembrane region" description="Helical" evidence="6">
    <location>
        <begin position="196"/>
        <end position="218"/>
    </location>
</feature>
<gene>
    <name evidence="8" type="ORF">HF838_10825</name>
</gene>
<feature type="region of interest" description="Disordered" evidence="5">
    <location>
        <begin position="449"/>
        <end position="469"/>
    </location>
</feature>
<comment type="caution">
    <text evidence="8">The sequence shown here is derived from an EMBL/GenBank/DDBJ whole genome shotgun (WGS) entry which is preliminary data.</text>
</comment>
<dbReference type="InterPro" id="IPR004841">
    <property type="entry name" value="AA-permease/SLC12A_dom"/>
</dbReference>
<feature type="transmembrane region" description="Helical" evidence="6">
    <location>
        <begin position="47"/>
        <end position="66"/>
    </location>
</feature>
<dbReference type="PANTHER" id="PTHR42770:SF8">
    <property type="entry name" value="PUTRESCINE IMPORTER PUUP"/>
    <property type="match status" value="1"/>
</dbReference>
<dbReference type="InterPro" id="IPR050367">
    <property type="entry name" value="APC_superfamily"/>
</dbReference>
<keyword evidence="2 6" id="KW-0812">Transmembrane</keyword>
<feature type="transmembrane region" description="Helical" evidence="6">
    <location>
        <begin position="230"/>
        <end position="253"/>
    </location>
</feature>
<evidence type="ECO:0000256" key="1">
    <source>
        <dbReference type="ARBA" id="ARBA00004141"/>
    </source>
</evidence>
<dbReference type="RefSeq" id="WP_168975244.1">
    <property type="nucleotide sequence ID" value="NZ_JABAGO010000018.1"/>
</dbReference>
<accession>A0A848CSH9</accession>
<name>A0A848CSH9_ANEAE</name>
<dbReference type="AlphaFoldDB" id="A0A848CSH9"/>
<dbReference type="EMBL" id="JABAGO010000018">
    <property type="protein sequence ID" value="NME98753.1"/>
    <property type="molecule type" value="Genomic_DNA"/>
</dbReference>
<feature type="transmembrane region" description="Helical" evidence="6">
    <location>
        <begin position="387"/>
        <end position="406"/>
    </location>
</feature>
<evidence type="ECO:0000256" key="5">
    <source>
        <dbReference type="SAM" id="MobiDB-lite"/>
    </source>
</evidence>
<keyword evidence="3 6" id="KW-1133">Transmembrane helix</keyword>
<organism evidence="8 9">
    <name type="scientific">Aneurinibacillus aneurinilyticus</name>
    <name type="common">Bacillus aneurinolyticus</name>
    <dbReference type="NCBI Taxonomy" id="1391"/>
    <lineage>
        <taxon>Bacteria</taxon>
        <taxon>Bacillati</taxon>
        <taxon>Bacillota</taxon>
        <taxon>Bacilli</taxon>
        <taxon>Bacillales</taxon>
        <taxon>Paenibacillaceae</taxon>
        <taxon>Aneurinibacillus group</taxon>
        <taxon>Aneurinibacillus</taxon>
    </lineage>
</organism>
<protein>
    <submittedName>
        <fullName evidence="8">APC family permease</fullName>
    </submittedName>
</protein>
<feature type="transmembrane region" description="Helical" evidence="6">
    <location>
        <begin position="121"/>
        <end position="139"/>
    </location>
</feature>
<evidence type="ECO:0000256" key="2">
    <source>
        <dbReference type="ARBA" id="ARBA00022692"/>
    </source>
</evidence>
<evidence type="ECO:0000256" key="4">
    <source>
        <dbReference type="ARBA" id="ARBA00023136"/>
    </source>
</evidence>
<feature type="transmembrane region" description="Helical" evidence="6">
    <location>
        <begin position="12"/>
        <end position="35"/>
    </location>
</feature>
<dbReference type="Pfam" id="PF00324">
    <property type="entry name" value="AA_permease"/>
    <property type="match status" value="1"/>
</dbReference>
<feature type="compositionally biased region" description="Acidic residues" evidence="5">
    <location>
        <begin position="449"/>
        <end position="459"/>
    </location>
</feature>
<dbReference type="GO" id="GO:0016020">
    <property type="term" value="C:membrane"/>
    <property type="evidence" value="ECO:0007669"/>
    <property type="project" value="UniProtKB-SubCell"/>
</dbReference>
<dbReference type="PANTHER" id="PTHR42770">
    <property type="entry name" value="AMINO ACID TRANSPORTER-RELATED"/>
    <property type="match status" value="1"/>
</dbReference>
<feature type="transmembrane region" description="Helical" evidence="6">
    <location>
        <begin position="151"/>
        <end position="172"/>
    </location>
</feature>